<dbReference type="GO" id="GO:0008839">
    <property type="term" value="F:4-hydroxy-tetrahydrodipicolinate reductase"/>
    <property type="evidence" value="ECO:0007669"/>
    <property type="project" value="UniProtKB-UniRule"/>
</dbReference>
<feature type="binding site" evidence="9">
    <location>
        <begin position="143"/>
        <end position="144"/>
    </location>
    <ligand>
        <name>(S)-2,3,4,5-tetrahydrodipicolinate</name>
        <dbReference type="ChEBI" id="CHEBI:16845"/>
    </ligand>
</feature>
<feature type="domain" description="Dihydrodipicolinate reductase N-terminal" evidence="11">
    <location>
        <begin position="1"/>
        <end position="103"/>
    </location>
</feature>
<reference evidence="13 14" key="1">
    <citation type="submission" date="2019-07" db="EMBL/GenBank/DDBJ databases">
        <title>Complete Genome Sequence of Leptotrichia wadei Strain JMUB3934.</title>
        <authorList>
            <person name="Watanabe S."/>
            <person name="Cui L."/>
        </authorList>
    </citation>
    <scope>NUCLEOTIDE SEQUENCE [LARGE SCALE GENOMIC DNA]</scope>
    <source>
        <strain evidence="13 14">JMUB3934</strain>
    </source>
</reference>
<dbReference type="PANTHER" id="PTHR20836">
    <property type="entry name" value="DIHYDRODIPICOLINATE REDUCTASE"/>
    <property type="match status" value="1"/>
</dbReference>
<dbReference type="UniPathway" id="UPA00034">
    <property type="reaction ID" value="UER00018"/>
</dbReference>
<dbReference type="SUPFAM" id="SSF51735">
    <property type="entry name" value="NAD(P)-binding Rossmann-fold domains"/>
    <property type="match status" value="1"/>
</dbReference>
<name>A0A510KFH4_9FUSO</name>
<dbReference type="GO" id="GO:0051287">
    <property type="term" value="F:NAD binding"/>
    <property type="evidence" value="ECO:0007669"/>
    <property type="project" value="UniProtKB-UniRule"/>
</dbReference>
<dbReference type="PROSITE" id="PS01298">
    <property type="entry name" value="DAPB"/>
    <property type="match status" value="1"/>
</dbReference>
<feature type="binding site" evidence="9">
    <location>
        <position position="134"/>
    </location>
    <ligand>
        <name>(S)-2,3,4,5-tetrahydrodipicolinate</name>
        <dbReference type="ChEBI" id="CHEBI:16845"/>
    </ligand>
</feature>
<dbReference type="FunFam" id="3.30.360.10:FF:000009">
    <property type="entry name" value="4-hydroxy-tetrahydrodipicolinate reductase"/>
    <property type="match status" value="1"/>
</dbReference>
<organism evidence="13 14">
    <name type="scientific">Leptotrichia wadei</name>
    <dbReference type="NCBI Taxonomy" id="157687"/>
    <lineage>
        <taxon>Bacteria</taxon>
        <taxon>Fusobacteriati</taxon>
        <taxon>Fusobacteriota</taxon>
        <taxon>Fusobacteriia</taxon>
        <taxon>Fusobacteriales</taxon>
        <taxon>Leptotrichiaceae</taxon>
        <taxon>Leptotrichia</taxon>
    </lineage>
</organism>
<dbReference type="AlphaFoldDB" id="A0A510KFH4"/>
<dbReference type="InterPro" id="IPR022664">
    <property type="entry name" value="DapB_N_CS"/>
</dbReference>
<dbReference type="PANTHER" id="PTHR20836:SF7">
    <property type="entry name" value="4-HYDROXY-TETRAHYDRODIPICOLINATE REDUCTASE"/>
    <property type="match status" value="1"/>
</dbReference>
<sequence length="244" mass="26974">MKIVVYGAGVMAQYVKESVINSGNEFVGFVDPLGNGDFKNLKENNVHFDAIIDFSYFSLLEDVLEAGINKKVPVLIATTGHSEAQIKEIEEASKKIPIIKATNTSVGVNIVNEIVAFATRLLKDFDIEIVEKHHNRKIDAPSGTANTLLEIVKENLDNDGKDYRIVYGREGHSKRVEKEIGVHSIRGGNIVGEHTVIYAKNDEIIEIKHEALSRKMFSDGAVKATEFLFGKKAGLYTMKDVLGL</sequence>
<comment type="caution">
    <text evidence="9">Lacks conserved residue(s) required for the propagation of feature annotation.</text>
</comment>
<keyword evidence="6 9" id="KW-0560">Oxidoreductase</keyword>
<dbReference type="SUPFAM" id="SSF55347">
    <property type="entry name" value="Glyceraldehyde-3-phosphate dehydrogenase-like, C-terminal domain"/>
    <property type="match status" value="1"/>
</dbReference>
<dbReference type="RefSeq" id="WP_146964674.1">
    <property type="nucleotide sequence ID" value="NZ_AP019835.1"/>
</dbReference>
<evidence type="ECO:0000256" key="7">
    <source>
        <dbReference type="ARBA" id="ARBA00023027"/>
    </source>
</evidence>
<dbReference type="GO" id="GO:0050661">
    <property type="term" value="F:NADP binding"/>
    <property type="evidence" value="ECO:0007669"/>
    <property type="project" value="UniProtKB-UniRule"/>
</dbReference>
<dbReference type="Gene3D" id="3.40.50.720">
    <property type="entry name" value="NAD(P)-binding Rossmann-like Domain"/>
    <property type="match status" value="1"/>
</dbReference>
<comment type="caution">
    <text evidence="9">Was originally thought to be a dihydrodipicolinate reductase (DHDPR), catalyzing the conversion of dihydrodipicolinate to tetrahydrodipicolinate. However, it was shown in E.coli that the substrate of the enzymatic reaction is not dihydrodipicolinate (DHDP) but in fact (2S,4S)-4-hydroxy-2,3,4,5-tetrahydrodipicolinic acid (HTPA), the product released by the DapA-catalyzed reaction.</text>
</comment>
<gene>
    <name evidence="9" type="primary">dapB</name>
    <name evidence="13" type="ORF">JMUB3934_1736</name>
</gene>
<evidence type="ECO:0000313" key="13">
    <source>
        <dbReference type="EMBL" id="BBM50430.1"/>
    </source>
</evidence>
<comment type="subcellular location">
    <subcellularLocation>
        <location evidence="9">Cytoplasm</location>
    </subcellularLocation>
</comment>
<evidence type="ECO:0000256" key="6">
    <source>
        <dbReference type="ARBA" id="ARBA00023002"/>
    </source>
</evidence>
<comment type="similarity">
    <text evidence="1 9">Belongs to the DapB family.</text>
</comment>
<keyword evidence="8 9" id="KW-0457">Lysine biosynthesis</keyword>
<dbReference type="InterPro" id="IPR023940">
    <property type="entry name" value="DHDPR_bac"/>
</dbReference>
<keyword evidence="5 9" id="KW-0220">Diaminopimelate biosynthesis</keyword>
<evidence type="ECO:0000256" key="1">
    <source>
        <dbReference type="ARBA" id="ARBA00006642"/>
    </source>
</evidence>
<feature type="binding site" evidence="9">
    <location>
        <begin position="101"/>
        <end position="104"/>
    </location>
    <ligand>
        <name>NAD(+)</name>
        <dbReference type="ChEBI" id="CHEBI:57540"/>
    </ligand>
</feature>
<evidence type="ECO:0000256" key="8">
    <source>
        <dbReference type="ARBA" id="ARBA00023154"/>
    </source>
</evidence>
<evidence type="ECO:0000256" key="5">
    <source>
        <dbReference type="ARBA" id="ARBA00022915"/>
    </source>
</evidence>
<dbReference type="Proteomes" id="UP000321501">
    <property type="component" value="Chromosome"/>
</dbReference>
<dbReference type="InterPro" id="IPR000846">
    <property type="entry name" value="DapB_N"/>
</dbReference>
<dbReference type="Pfam" id="PF01113">
    <property type="entry name" value="DapB_N"/>
    <property type="match status" value="1"/>
</dbReference>
<feature type="domain" description="Dihydrodipicolinate reductase C-terminal" evidence="12">
    <location>
        <begin position="107"/>
        <end position="242"/>
    </location>
</feature>
<evidence type="ECO:0000256" key="10">
    <source>
        <dbReference type="NCBIfam" id="TIGR00036"/>
    </source>
</evidence>
<dbReference type="EMBL" id="AP019835">
    <property type="protein sequence ID" value="BBM50430.1"/>
    <property type="molecule type" value="Genomic_DNA"/>
</dbReference>
<evidence type="ECO:0000313" key="14">
    <source>
        <dbReference type="Proteomes" id="UP000321501"/>
    </source>
</evidence>
<comment type="function">
    <text evidence="9">Catalyzes the conversion of 4-hydroxy-tetrahydrodipicolinate (HTPA) to tetrahydrodipicolinate.</text>
</comment>
<comment type="subunit">
    <text evidence="9">Homotetramer.</text>
</comment>
<feature type="active site" description="Proton donor/acceptor" evidence="9">
    <location>
        <position position="133"/>
    </location>
</feature>
<feature type="binding site" evidence="9">
    <location>
        <position position="31"/>
    </location>
    <ligand>
        <name>NAD(+)</name>
        <dbReference type="ChEBI" id="CHEBI:57540"/>
    </ligand>
</feature>
<keyword evidence="3 9" id="KW-0028">Amino-acid biosynthesis</keyword>
<feature type="binding site" evidence="9">
    <location>
        <begin position="77"/>
        <end position="79"/>
    </location>
    <ligand>
        <name>NAD(+)</name>
        <dbReference type="ChEBI" id="CHEBI:57540"/>
    </ligand>
</feature>
<evidence type="ECO:0000256" key="3">
    <source>
        <dbReference type="ARBA" id="ARBA00022605"/>
    </source>
</evidence>
<dbReference type="HAMAP" id="MF_00102">
    <property type="entry name" value="DapB"/>
    <property type="match status" value="1"/>
</dbReference>
<dbReference type="GO" id="GO:0009089">
    <property type="term" value="P:lysine biosynthetic process via diaminopimelate"/>
    <property type="evidence" value="ECO:0007669"/>
    <property type="project" value="UniProtKB-UniRule"/>
</dbReference>
<dbReference type="GO" id="GO:0016726">
    <property type="term" value="F:oxidoreductase activity, acting on CH or CH2 groups, NAD or NADP as acceptor"/>
    <property type="evidence" value="ECO:0007669"/>
    <property type="project" value="UniProtKB-UniRule"/>
</dbReference>
<comment type="pathway">
    <text evidence="9">Amino-acid biosynthesis; L-lysine biosynthesis via DAP pathway; (S)-tetrahydrodipicolinate from L-aspartate: step 4/4.</text>
</comment>
<evidence type="ECO:0000259" key="12">
    <source>
        <dbReference type="Pfam" id="PF05173"/>
    </source>
</evidence>
<keyword evidence="7 9" id="KW-0520">NAD</keyword>
<evidence type="ECO:0000259" key="11">
    <source>
        <dbReference type="Pfam" id="PF01113"/>
    </source>
</evidence>
<comment type="catalytic activity">
    <reaction evidence="9">
        <text>(S)-2,3,4,5-tetrahydrodipicolinate + NAD(+) + H2O = (2S,4S)-4-hydroxy-2,3,4,5-tetrahydrodipicolinate + NADH + H(+)</text>
        <dbReference type="Rhea" id="RHEA:35323"/>
        <dbReference type="ChEBI" id="CHEBI:15377"/>
        <dbReference type="ChEBI" id="CHEBI:15378"/>
        <dbReference type="ChEBI" id="CHEBI:16845"/>
        <dbReference type="ChEBI" id="CHEBI:57540"/>
        <dbReference type="ChEBI" id="CHEBI:57945"/>
        <dbReference type="ChEBI" id="CHEBI:67139"/>
        <dbReference type="EC" id="1.17.1.8"/>
    </reaction>
</comment>
<dbReference type="PIRSF" id="PIRSF000161">
    <property type="entry name" value="DHPR"/>
    <property type="match status" value="1"/>
</dbReference>
<dbReference type="GO" id="GO:0005829">
    <property type="term" value="C:cytosol"/>
    <property type="evidence" value="ECO:0007669"/>
    <property type="project" value="TreeGrafter"/>
</dbReference>
<proteinExistence type="inferred from homology"/>
<dbReference type="InterPro" id="IPR036291">
    <property type="entry name" value="NAD(P)-bd_dom_sf"/>
</dbReference>
<dbReference type="EC" id="1.17.1.8" evidence="9 10"/>
<dbReference type="Gene3D" id="3.30.360.10">
    <property type="entry name" value="Dihydrodipicolinate Reductase, domain 2"/>
    <property type="match status" value="1"/>
</dbReference>
<evidence type="ECO:0000256" key="9">
    <source>
        <dbReference type="HAMAP-Rule" id="MF_00102"/>
    </source>
</evidence>
<evidence type="ECO:0000256" key="4">
    <source>
        <dbReference type="ARBA" id="ARBA00022857"/>
    </source>
</evidence>
<dbReference type="Pfam" id="PF05173">
    <property type="entry name" value="DapB_C"/>
    <property type="match status" value="1"/>
</dbReference>
<protein>
    <recommendedName>
        <fullName evidence="9 10">4-hydroxy-tetrahydrodipicolinate reductase</fullName>
        <shortName evidence="9">HTPA reductase</shortName>
        <ecNumber evidence="9 10">1.17.1.8</ecNumber>
    </recommendedName>
</protein>
<dbReference type="NCBIfam" id="TIGR00036">
    <property type="entry name" value="dapB"/>
    <property type="match status" value="1"/>
</dbReference>
<evidence type="ECO:0000256" key="2">
    <source>
        <dbReference type="ARBA" id="ARBA00022490"/>
    </source>
</evidence>
<dbReference type="GO" id="GO:0019877">
    <property type="term" value="P:diaminopimelate biosynthetic process"/>
    <property type="evidence" value="ECO:0007669"/>
    <property type="project" value="UniProtKB-UniRule"/>
</dbReference>
<keyword evidence="2 9" id="KW-0963">Cytoplasm</keyword>
<accession>A0A510KFH4</accession>
<dbReference type="InterPro" id="IPR022663">
    <property type="entry name" value="DapB_C"/>
</dbReference>
<comment type="catalytic activity">
    <reaction evidence="9">
        <text>(S)-2,3,4,5-tetrahydrodipicolinate + NADP(+) + H2O = (2S,4S)-4-hydroxy-2,3,4,5-tetrahydrodipicolinate + NADPH + H(+)</text>
        <dbReference type="Rhea" id="RHEA:35331"/>
        <dbReference type="ChEBI" id="CHEBI:15377"/>
        <dbReference type="ChEBI" id="CHEBI:15378"/>
        <dbReference type="ChEBI" id="CHEBI:16845"/>
        <dbReference type="ChEBI" id="CHEBI:57783"/>
        <dbReference type="ChEBI" id="CHEBI:58349"/>
        <dbReference type="ChEBI" id="CHEBI:67139"/>
        <dbReference type="EC" id="1.17.1.8"/>
    </reaction>
</comment>
<keyword evidence="4 9" id="KW-0521">NADP</keyword>
<feature type="active site" description="Proton donor" evidence="9">
    <location>
        <position position="137"/>
    </location>
</feature>